<evidence type="ECO:0000313" key="2">
    <source>
        <dbReference type="EMBL" id="GGE30227.1"/>
    </source>
</evidence>
<comment type="caution">
    <text evidence="2">The sequence shown here is derived from an EMBL/GenBank/DDBJ whole genome shotgun (WGS) entry which is preliminary data.</text>
</comment>
<dbReference type="PANTHER" id="PTHR37464">
    <property type="entry name" value="BLL2463 PROTEIN"/>
    <property type="match status" value="1"/>
</dbReference>
<name>A0ABQ1SH33_9FLAO</name>
<proteinExistence type="predicted"/>
<protein>
    <submittedName>
        <fullName evidence="2">Membrane protein</fullName>
    </submittedName>
</protein>
<accession>A0ABQ1SH33</accession>
<keyword evidence="1" id="KW-0472">Membrane</keyword>
<reference evidence="3" key="1">
    <citation type="journal article" date="2019" name="Int. J. Syst. Evol. Microbiol.">
        <title>The Global Catalogue of Microorganisms (GCM) 10K type strain sequencing project: providing services to taxonomists for standard genome sequencing and annotation.</title>
        <authorList>
            <consortium name="The Broad Institute Genomics Platform"/>
            <consortium name="The Broad Institute Genome Sequencing Center for Infectious Disease"/>
            <person name="Wu L."/>
            <person name="Ma J."/>
        </authorList>
    </citation>
    <scope>NUCLEOTIDE SEQUENCE [LARGE SCALE GENOMIC DNA]</scope>
    <source>
        <strain evidence="3">CGMCC 1.12931</strain>
    </source>
</reference>
<organism evidence="2 3">
    <name type="scientific">Psychroflexus planctonicus</name>
    <dbReference type="NCBI Taxonomy" id="1526575"/>
    <lineage>
        <taxon>Bacteria</taxon>
        <taxon>Pseudomonadati</taxon>
        <taxon>Bacteroidota</taxon>
        <taxon>Flavobacteriia</taxon>
        <taxon>Flavobacteriales</taxon>
        <taxon>Flavobacteriaceae</taxon>
        <taxon>Psychroflexus</taxon>
    </lineage>
</organism>
<dbReference type="EMBL" id="BMGM01000003">
    <property type="protein sequence ID" value="GGE30227.1"/>
    <property type="molecule type" value="Genomic_DNA"/>
</dbReference>
<keyword evidence="3" id="KW-1185">Reference proteome</keyword>
<sequence length="600" mass="68577">MLKVLSVQSRKSSQIKKWIVLSLRMLTIASFVLAFAQPFIPASTEASQKTVYAVYLDNSFSMQMPSKRGNLLTQAKQELVELIPENATVHFFTNQDRFTNLNAATFKKEVLAIEFSDQELKIENAVNKAKSLFGNKNANNKIVLVSDFQLKDETDYAALLKDESISLLQVQPENKINFSIANLDFNENEQTLKIQLSASEQTQEQVELSVYNASELLAKQEVAFENSASTEIEISLSEGEITNGNVQIEDEAIQYDNQFFFSINSTPKIKVLAIYEEEASFLRRIFKNEEFEFESTSIENLDYAQLNEKNIIVLNGVKNISNQLNNSLIKFSEDAGSVVIIPHQEAKLENYNTTLLNLNLPKFNAAIDNEQKITNINFEHPLLENVFTEQITNFEYPLTRSHFQMKAGNNAILLYANQEAFLTSADKNYVFAASFSTENSNFTNSPLIVPILYNIARESVLKQNIFDFTDEINQYLVEVNLASDEVVKLTKDEDVLIPQQRRFSQSVEINTPELPIEAGTYQVEAAGETLKNISFNYPRTESKLDYLQANQLQNQDRLKSIEDFFNQESRLQQVDEYWKVLLMFAILFLILEMLALRYLK</sequence>
<evidence type="ECO:0000256" key="1">
    <source>
        <dbReference type="SAM" id="Phobius"/>
    </source>
</evidence>
<dbReference type="PANTHER" id="PTHR37464:SF1">
    <property type="entry name" value="BLL2463 PROTEIN"/>
    <property type="match status" value="1"/>
</dbReference>
<feature type="transmembrane region" description="Helical" evidence="1">
    <location>
        <begin position="577"/>
        <end position="599"/>
    </location>
</feature>
<evidence type="ECO:0000313" key="3">
    <source>
        <dbReference type="Proteomes" id="UP000599179"/>
    </source>
</evidence>
<gene>
    <name evidence="2" type="ORF">GCM10010832_08350</name>
</gene>
<keyword evidence="1" id="KW-1133">Transmembrane helix</keyword>
<feature type="transmembrane region" description="Helical" evidence="1">
    <location>
        <begin position="21"/>
        <end position="40"/>
    </location>
</feature>
<dbReference type="Proteomes" id="UP000599179">
    <property type="component" value="Unassembled WGS sequence"/>
</dbReference>
<keyword evidence="1" id="KW-0812">Transmembrane</keyword>